<name>A0A0A9C2C1_ARUDO</name>
<accession>A0A0A9C2C1</accession>
<proteinExistence type="predicted"/>
<reference evidence="1" key="2">
    <citation type="journal article" date="2015" name="Data Brief">
        <title>Shoot transcriptome of the giant reed, Arundo donax.</title>
        <authorList>
            <person name="Barrero R.A."/>
            <person name="Guerrero F.D."/>
            <person name="Moolhuijzen P."/>
            <person name="Goolsby J.A."/>
            <person name="Tidwell J."/>
            <person name="Bellgard S.E."/>
            <person name="Bellgard M.I."/>
        </authorList>
    </citation>
    <scope>NUCLEOTIDE SEQUENCE</scope>
    <source>
        <tissue evidence="1">Shoot tissue taken approximately 20 cm above the soil surface</tissue>
    </source>
</reference>
<dbReference type="EMBL" id="GBRH01232228">
    <property type="protein sequence ID" value="JAD65667.1"/>
    <property type="molecule type" value="Transcribed_RNA"/>
</dbReference>
<protein>
    <submittedName>
        <fullName evidence="1">Uncharacterized protein</fullName>
    </submittedName>
</protein>
<sequence length="9" mass="1102">MRERARRGA</sequence>
<organism evidence="1">
    <name type="scientific">Arundo donax</name>
    <name type="common">Giant reed</name>
    <name type="synonym">Donax arundinaceus</name>
    <dbReference type="NCBI Taxonomy" id="35708"/>
    <lineage>
        <taxon>Eukaryota</taxon>
        <taxon>Viridiplantae</taxon>
        <taxon>Streptophyta</taxon>
        <taxon>Embryophyta</taxon>
        <taxon>Tracheophyta</taxon>
        <taxon>Spermatophyta</taxon>
        <taxon>Magnoliopsida</taxon>
        <taxon>Liliopsida</taxon>
        <taxon>Poales</taxon>
        <taxon>Poaceae</taxon>
        <taxon>PACMAD clade</taxon>
        <taxon>Arundinoideae</taxon>
        <taxon>Arundineae</taxon>
        <taxon>Arundo</taxon>
    </lineage>
</organism>
<evidence type="ECO:0000313" key="1">
    <source>
        <dbReference type="EMBL" id="JAD65667.1"/>
    </source>
</evidence>
<reference evidence="1" key="1">
    <citation type="submission" date="2014-09" db="EMBL/GenBank/DDBJ databases">
        <authorList>
            <person name="Magalhaes I.L.F."/>
            <person name="Oliveira U."/>
            <person name="Santos F.R."/>
            <person name="Vidigal T.H.D.A."/>
            <person name="Brescovit A.D."/>
            <person name="Santos A.J."/>
        </authorList>
    </citation>
    <scope>NUCLEOTIDE SEQUENCE</scope>
    <source>
        <tissue evidence="1">Shoot tissue taken approximately 20 cm above the soil surface</tissue>
    </source>
</reference>